<organism evidence="1 2">
    <name type="scientific">Zunongwangia profunda (strain DSM 18752 / CCTCC AB 206139 / SM-A87)</name>
    <name type="common">Wangia profunda</name>
    <dbReference type="NCBI Taxonomy" id="655815"/>
    <lineage>
        <taxon>Bacteria</taxon>
        <taxon>Pseudomonadati</taxon>
        <taxon>Bacteroidota</taxon>
        <taxon>Flavobacteriia</taxon>
        <taxon>Flavobacteriales</taxon>
        <taxon>Flavobacteriaceae</taxon>
        <taxon>Zunongwangia</taxon>
    </lineage>
</organism>
<protein>
    <submittedName>
        <fullName evidence="1">Uncharacterized protein</fullName>
    </submittedName>
</protein>
<keyword evidence="2" id="KW-1185">Reference proteome</keyword>
<dbReference type="EMBL" id="CP001650">
    <property type="protein sequence ID" value="ADF54993.1"/>
    <property type="molecule type" value="Genomic_DNA"/>
</dbReference>
<accession>D5BEK8</accession>
<dbReference type="AlphaFoldDB" id="D5BEK8"/>
<dbReference type="KEGG" id="zpr:ZPR_4694"/>
<name>D5BEK8_ZUNPS</name>
<evidence type="ECO:0000313" key="2">
    <source>
        <dbReference type="Proteomes" id="UP000001654"/>
    </source>
</evidence>
<evidence type="ECO:0000313" key="1">
    <source>
        <dbReference type="EMBL" id="ADF54993.1"/>
    </source>
</evidence>
<dbReference type="Proteomes" id="UP000001654">
    <property type="component" value="Chromosome"/>
</dbReference>
<reference evidence="1 2" key="1">
    <citation type="journal article" date="2010" name="BMC Genomics">
        <title>The complete genome of Zunongwangia profunda SM-A87 reveals its adaptation to the deep-sea environment and ecological role in sedimentary organic nitrogen degradation.</title>
        <authorList>
            <person name="Qin Q.L."/>
            <person name="Zhang X.Y."/>
            <person name="Wang X.M."/>
            <person name="Liu G.M."/>
            <person name="Chen X.L."/>
            <person name="Xie B.B."/>
            <person name="Dang H.Y."/>
            <person name="Zhou B.C."/>
            <person name="Yu J."/>
            <person name="Zhang Y.Z."/>
        </authorList>
    </citation>
    <scope>NUCLEOTIDE SEQUENCE [LARGE SCALE GENOMIC DNA]</scope>
    <source>
        <strain evidence="2">DSM 18752 / CCTCC AB 206139 / SM-A87</strain>
    </source>
</reference>
<gene>
    <name evidence="1" type="ordered locus">ZPR_4694</name>
</gene>
<proteinExistence type="predicted"/>
<dbReference type="HOGENOM" id="CLU_3241834_0_0_10"/>
<sequence>MNGQQILQKKRKQKSTISAAIVMSFKLKIQKISPNKTLHKQLI</sequence>